<dbReference type="GO" id="GO:0043161">
    <property type="term" value="P:proteasome-mediated ubiquitin-dependent protein catabolic process"/>
    <property type="evidence" value="ECO:0007669"/>
    <property type="project" value="TreeGrafter"/>
</dbReference>
<dbReference type="AlphaFoldDB" id="A0A835Q8C7"/>
<dbReference type="Proteomes" id="UP000636800">
    <property type="component" value="Chromosome 10"/>
</dbReference>
<accession>A0A835Q8C7</accession>
<keyword evidence="3" id="KW-0963">Cytoplasm</keyword>
<dbReference type="EMBL" id="JADCNL010000010">
    <property type="protein sequence ID" value="KAG0464313.1"/>
    <property type="molecule type" value="Genomic_DNA"/>
</dbReference>
<proteinExistence type="predicted"/>
<evidence type="ECO:0000313" key="6">
    <source>
        <dbReference type="EMBL" id="KAG0464313.1"/>
    </source>
</evidence>
<evidence type="ECO:0008006" key="8">
    <source>
        <dbReference type="Google" id="ProtNLM"/>
    </source>
</evidence>
<name>A0A835Q8C7_VANPL</name>
<sequence length="641" mass="70688">MPSSAATNRPEDLMEKLGVCATDKQGEVLLKALREVKNQIIGNKTKKLLYLHLGAAAAAIGSFACGVEDGTRAVVEAGAVPHLIQILSHPDEKVVDAGVRSLRMIFQSKLAPKYDVLEAKNMKFLLSLLNSNTENLTEVAARIISHSCDKYEEQNVLCDAGALQRLVDLLEGSSSQREACLHALVAIARNNSDIATKFVQINNGRGLITLTDLMYDRHPQTRFLACKFLITLGQASSCHAQELQTKTKLILVLVELLEEPSQAGDDASFALLDLIAEKEDLHKQAMSINIIEKLCYYLENNSVSAKRLQGILLIIAEICSKLEICRCHLMSLQVLNALMDAVKHESADVRIAACKCIKNIFRSIKNLSADCLSNDAVVLSLIQLLQDSFTSIQDAALGAICNVVVAFKAKRSPLIKFGGVTQLVQLSKSMDSSVRLKSVWALRNLMFIADRADKEFIIYELTLSSLAILIRDSENLIQEQAMALVCNLVAGSADYIKYAFAEECVILNAVIRQLKSNCATPVCVQGMFLLANIAAGDEFHKEAVLSAVIPSQEDGCTASFIIRFMQSKDHFLRTASVWCILNLTNPVGENSSLRIRRLQDARILPQIKLMVNDPWLDCKFRVRTVLEQCMSNENMQKLSCS</sequence>
<dbReference type="InterPro" id="IPR016024">
    <property type="entry name" value="ARM-type_fold"/>
</dbReference>
<dbReference type="SUPFAM" id="SSF48371">
    <property type="entry name" value="ARM repeat"/>
    <property type="match status" value="1"/>
</dbReference>
<comment type="subcellular location">
    <subcellularLocation>
        <location evidence="2">Cytoplasm</location>
    </subcellularLocation>
    <subcellularLocation>
        <location evidence="1">Nucleus</location>
    </subcellularLocation>
</comment>
<organism evidence="6 7">
    <name type="scientific">Vanilla planifolia</name>
    <name type="common">Vanilla</name>
    <dbReference type="NCBI Taxonomy" id="51239"/>
    <lineage>
        <taxon>Eukaryota</taxon>
        <taxon>Viridiplantae</taxon>
        <taxon>Streptophyta</taxon>
        <taxon>Embryophyta</taxon>
        <taxon>Tracheophyta</taxon>
        <taxon>Spermatophyta</taxon>
        <taxon>Magnoliopsida</taxon>
        <taxon>Liliopsida</taxon>
        <taxon>Asparagales</taxon>
        <taxon>Orchidaceae</taxon>
        <taxon>Vanilloideae</taxon>
        <taxon>Vanilleae</taxon>
        <taxon>Vanilla</taxon>
    </lineage>
</organism>
<dbReference type="InterPro" id="IPR000225">
    <property type="entry name" value="Armadillo"/>
</dbReference>
<dbReference type="PANTHER" id="PTHR15651">
    <property type="entry name" value="ARMADILLO REPEAT-CONTAINING PROTEIN 8"/>
    <property type="match status" value="1"/>
</dbReference>
<keyword evidence="7" id="KW-1185">Reference proteome</keyword>
<comment type="caution">
    <text evidence="6">The sequence shown here is derived from an EMBL/GenBank/DDBJ whole genome shotgun (WGS) entry which is preliminary data.</text>
</comment>
<dbReference type="InterPro" id="IPR000357">
    <property type="entry name" value="HEAT"/>
</dbReference>
<evidence type="ECO:0000256" key="5">
    <source>
        <dbReference type="ARBA" id="ARBA00023242"/>
    </source>
</evidence>
<reference evidence="6 7" key="1">
    <citation type="journal article" date="2020" name="Nat. Food">
        <title>A phased Vanilla planifolia genome enables genetic improvement of flavour and production.</title>
        <authorList>
            <person name="Hasing T."/>
            <person name="Tang H."/>
            <person name="Brym M."/>
            <person name="Khazi F."/>
            <person name="Huang T."/>
            <person name="Chambers A.H."/>
        </authorList>
    </citation>
    <scope>NUCLEOTIDE SEQUENCE [LARGE SCALE GENOMIC DNA]</scope>
    <source>
        <tissue evidence="6">Leaf</tissue>
    </source>
</reference>
<dbReference type="GO" id="GO:0005737">
    <property type="term" value="C:cytoplasm"/>
    <property type="evidence" value="ECO:0007669"/>
    <property type="project" value="UniProtKB-SubCell"/>
</dbReference>
<dbReference type="PANTHER" id="PTHR15651:SF7">
    <property type="entry name" value="ARMADILLO REPEAT-CONTAINING PROTEIN 8"/>
    <property type="match status" value="1"/>
</dbReference>
<gene>
    <name evidence="6" type="ORF">HPP92_020382</name>
</gene>
<dbReference type="OrthoDB" id="10266042at2759"/>
<protein>
    <recommendedName>
        <fullName evidence="8">Armadillo repeat-containing protein 8</fullName>
    </recommendedName>
</protein>
<dbReference type="SMART" id="SM00185">
    <property type="entry name" value="ARM"/>
    <property type="match status" value="5"/>
</dbReference>
<evidence type="ECO:0000256" key="2">
    <source>
        <dbReference type="ARBA" id="ARBA00004496"/>
    </source>
</evidence>
<dbReference type="InterPro" id="IPR011989">
    <property type="entry name" value="ARM-like"/>
</dbReference>
<dbReference type="GO" id="GO:0034657">
    <property type="term" value="C:GID complex"/>
    <property type="evidence" value="ECO:0007669"/>
    <property type="project" value="TreeGrafter"/>
</dbReference>
<evidence type="ECO:0000256" key="3">
    <source>
        <dbReference type="ARBA" id="ARBA00022490"/>
    </source>
</evidence>
<keyword evidence="5" id="KW-0539">Nucleus</keyword>
<dbReference type="Pfam" id="PF02985">
    <property type="entry name" value="HEAT"/>
    <property type="match status" value="1"/>
</dbReference>
<dbReference type="Pfam" id="PF00514">
    <property type="entry name" value="Arm"/>
    <property type="match status" value="2"/>
</dbReference>
<evidence type="ECO:0000313" key="7">
    <source>
        <dbReference type="Proteomes" id="UP000636800"/>
    </source>
</evidence>
<evidence type="ECO:0000256" key="4">
    <source>
        <dbReference type="ARBA" id="ARBA00022737"/>
    </source>
</evidence>
<dbReference type="Gene3D" id="1.25.10.10">
    <property type="entry name" value="Leucine-rich Repeat Variant"/>
    <property type="match status" value="2"/>
</dbReference>
<evidence type="ECO:0000256" key="1">
    <source>
        <dbReference type="ARBA" id="ARBA00004123"/>
    </source>
</evidence>
<dbReference type="GO" id="GO:0005634">
    <property type="term" value="C:nucleus"/>
    <property type="evidence" value="ECO:0007669"/>
    <property type="project" value="UniProtKB-SubCell"/>
</dbReference>
<dbReference type="InterPro" id="IPR038739">
    <property type="entry name" value="ARMC8/Vid28"/>
</dbReference>
<keyword evidence="4" id="KW-0677">Repeat</keyword>